<evidence type="ECO:0000313" key="2">
    <source>
        <dbReference type="Proteomes" id="UP000754883"/>
    </source>
</evidence>
<accession>A0A9N9UV90</accession>
<keyword evidence="2" id="KW-1185">Reference proteome</keyword>
<dbReference type="OrthoDB" id="4500473at2759"/>
<dbReference type="AlphaFoldDB" id="A0A9N9UV90"/>
<protein>
    <submittedName>
        <fullName evidence="1">Uncharacterized protein</fullName>
    </submittedName>
</protein>
<reference evidence="2" key="1">
    <citation type="submission" date="2019-06" db="EMBL/GenBank/DDBJ databases">
        <authorList>
            <person name="Broberg M."/>
        </authorList>
    </citation>
    <scope>NUCLEOTIDE SEQUENCE [LARGE SCALE GENOMIC DNA]</scope>
</reference>
<organism evidence="1 2">
    <name type="scientific">Clonostachys byssicola</name>
    <dbReference type="NCBI Taxonomy" id="160290"/>
    <lineage>
        <taxon>Eukaryota</taxon>
        <taxon>Fungi</taxon>
        <taxon>Dikarya</taxon>
        <taxon>Ascomycota</taxon>
        <taxon>Pezizomycotina</taxon>
        <taxon>Sordariomycetes</taxon>
        <taxon>Hypocreomycetidae</taxon>
        <taxon>Hypocreales</taxon>
        <taxon>Bionectriaceae</taxon>
        <taxon>Clonostachys</taxon>
    </lineage>
</organism>
<dbReference type="Proteomes" id="UP000754883">
    <property type="component" value="Unassembled WGS sequence"/>
</dbReference>
<comment type="caution">
    <text evidence="1">The sequence shown here is derived from an EMBL/GenBank/DDBJ whole genome shotgun (WGS) entry which is preliminary data.</text>
</comment>
<dbReference type="EMBL" id="CABFNO020001563">
    <property type="protein sequence ID" value="CAH0003253.1"/>
    <property type="molecule type" value="Genomic_DNA"/>
</dbReference>
<proteinExistence type="predicted"/>
<reference evidence="1 2" key="2">
    <citation type="submission" date="2021-10" db="EMBL/GenBank/DDBJ databases">
        <authorList>
            <person name="Piombo E."/>
        </authorList>
    </citation>
    <scope>NUCLEOTIDE SEQUENCE [LARGE SCALE GENOMIC DNA]</scope>
</reference>
<name>A0A9N9UV90_9HYPO</name>
<gene>
    <name evidence="1" type="ORF">CBYS24578_00011503</name>
</gene>
<evidence type="ECO:0000313" key="1">
    <source>
        <dbReference type="EMBL" id="CAH0003253.1"/>
    </source>
</evidence>
<sequence>MANQVAYFFYAPTWDWPPEGPIKLGNVLTSVERPEQPLSTTPPPTENEVFSLEKKDVEHSIKNLRDGHFSLFTKFLNFIGVSVDVTVSWEHSNEELYRFQKVETQQFIPKDEYIQKCIETPAVRRFLERSRYRKPVYVITGLKTVYGASAKSTESRSQDNKASIAVDGNVLGGGNVAPGTGAGTEDKKSTSWEESSDFVFAFRVRKVQVSRKTLVVKENDDYTKGAKFDRDDAFRVKEDIPELSILSQDEVTAKEMGYREEILMEGDSAVTCAVSADESSDDE</sequence>